<evidence type="ECO:0000313" key="1">
    <source>
        <dbReference type="EMBL" id="HAS6679440.1"/>
    </source>
</evidence>
<dbReference type="EMBL" id="DACQKT010000014">
    <property type="protein sequence ID" value="HAS6679440.1"/>
    <property type="molecule type" value="Genomic_DNA"/>
</dbReference>
<sequence length="40" mass="4739">MQQESKIRLIAQFIFSFHVMEYINTSLVHQVIISSAFMLH</sequence>
<dbReference type="Proteomes" id="UP000856022">
    <property type="component" value="Unassembled WGS sequence"/>
</dbReference>
<evidence type="ECO:0000313" key="2">
    <source>
        <dbReference type="EMBL" id="QHH10722.1"/>
    </source>
</evidence>
<evidence type="ECO:0000313" key="3">
    <source>
        <dbReference type="Proteomes" id="UP000464718"/>
    </source>
</evidence>
<gene>
    <name evidence="2" type="ORF">EHC69_15910</name>
    <name evidence="1" type="ORF">I7278_21890</name>
</gene>
<dbReference type="Proteomes" id="UP000464718">
    <property type="component" value="Chromosome i"/>
</dbReference>
<reference evidence="1" key="3">
    <citation type="submission" date="2019-12" db="EMBL/GenBank/DDBJ databases">
        <authorList>
            <consortium name="NCBI Pathogen Detection Project"/>
        </authorList>
    </citation>
    <scope>NUCLEOTIDE SEQUENCE</scope>
    <source>
        <strain evidence="1">1930</strain>
    </source>
</reference>
<name>A0A7Z2MUK5_VIBPH</name>
<dbReference type="EMBL" id="CP034298">
    <property type="protein sequence ID" value="QHH10722.1"/>
    <property type="molecule type" value="Genomic_DNA"/>
</dbReference>
<organism evidence="1">
    <name type="scientific">Vibrio parahaemolyticus</name>
    <dbReference type="NCBI Taxonomy" id="670"/>
    <lineage>
        <taxon>Bacteria</taxon>
        <taxon>Pseudomonadati</taxon>
        <taxon>Pseudomonadota</taxon>
        <taxon>Gammaproteobacteria</taxon>
        <taxon>Vibrionales</taxon>
        <taxon>Vibrionaceae</taxon>
        <taxon>Vibrio</taxon>
    </lineage>
</organism>
<proteinExistence type="predicted"/>
<protein>
    <submittedName>
        <fullName evidence="1">Uncharacterized protein</fullName>
    </submittedName>
</protein>
<reference evidence="1" key="1">
    <citation type="journal article" date="2018" name="Genome Biol.">
        <title>SKESA: strategic k-mer extension for scrupulous assemblies.</title>
        <authorList>
            <person name="Souvorov A."/>
            <person name="Agarwala R."/>
            <person name="Lipman D.J."/>
        </authorList>
    </citation>
    <scope>NUCLEOTIDE SEQUENCE</scope>
    <source>
        <strain evidence="1">1930</strain>
    </source>
</reference>
<dbReference type="AlphaFoldDB" id="A0A7Z2MUK5"/>
<accession>A0A7Z2MUK5</accession>
<reference evidence="2 3" key="2">
    <citation type="submission" date="2018-12" db="EMBL/GenBank/DDBJ databases">
        <title>Genomic insights into the evolutionary origins and pathogenicity of five Vibrio parahaemolyticus strains isolated from the shrimp with acute hepatopancreatic necrosis disease (AHPND).</title>
        <authorList>
            <person name="Yang Q."/>
            <person name="Dong X."/>
            <person name="Xie G."/>
            <person name="Fu S."/>
            <person name="Zou P."/>
            <person name="Sun J."/>
            <person name="Wang Y."/>
            <person name="Huang J."/>
        </authorList>
    </citation>
    <scope>NUCLEOTIDE SEQUENCE [LARGE SCALE GENOMIC DNA]</scope>
    <source>
        <strain evidence="2 3">20160303005-1</strain>
    </source>
</reference>